<dbReference type="InterPro" id="IPR006680">
    <property type="entry name" value="Amidohydro-rel"/>
</dbReference>
<dbReference type="Proteomes" id="UP000230821">
    <property type="component" value="Unassembled WGS sequence"/>
</dbReference>
<evidence type="ECO:0000313" key="4">
    <source>
        <dbReference type="Proteomes" id="UP000230821"/>
    </source>
</evidence>
<sequence>MKILQNVLLVQFQPAIVQDNMDIVIEGNTIVNVGQDLVSAYPDAEVTDLRGSMVTPGIVCSHNHFYSGLARGIMAAIKPSHDFVSILQNLWWRLDRALDEESLHASGMVCVLEAIKAGTTTVIDHHASPGFITGSLQVLKACYEQAGLRGILCYETTDRNGKVGMKEGVEENIAFAKSVDKTKVEGQRYLVEAAIGGHAPFTLDDEAFARLADAVKTTGRGFHVHVAEDRYDVSAAHHLYEKDIMWRLEEAGLLNEKALLAHCVHLNESDIEIVNAHDAFVLHNARSNMNNSVGYAEKLSSFKNVALGTDGIGSNMFEEMKMAYFKHKDAGGPYWPGDFLGFLHNGNVILERYFGHKFGRIEKGYQADFTIYDYDVPTPLAVENIAGHFVFGMSSRDVKSVMVDGEFVYENRQFPFDVTPIYEKARHEAKSLWERMDALN</sequence>
<dbReference type="PANTHER" id="PTHR43794:SF11">
    <property type="entry name" value="AMIDOHYDROLASE-RELATED DOMAIN-CONTAINING PROTEIN"/>
    <property type="match status" value="1"/>
</dbReference>
<keyword evidence="1 3" id="KW-0378">Hydrolase</keyword>
<dbReference type="CDD" id="cd01298">
    <property type="entry name" value="ATZ_TRZ_like"/>
    <property type="match status" value="1"/>
</dbReference>
<dbReference type="InterPro" id="IPR032466">
    <property type="entry name" value="Metal_Hydrolase"/>
</dbReference>
<dbReference type="Gene3D" id="3.20.20.140">
    <property type="entry name" value="Metal-dependent hydrolases"/>
    <property type="match status" value="1"/>
</dbReference>
<dbReference type="InterPro" id="IPR017700">
    <property type="entry name" value="Aminohydrolase_SsnA"/>
</dbReference>
<name>A0A2G6KKM2_9BACT</name>
<dbReference type="PANTHER" id="PTHR43794">
    <property type="entry name" value="AMINOHYDROLASE SSNA-RELATED"/>
    <property type="match status" value="1"/>
</dbReference>
<dbReference type="SUPFAM" id="SSF51556">
    <property type="entry name" value="Metallo-dependent hydrolases"/>
    <property type="match status" value="1"/>
</dbReference>
<accession>A0A2G6KKM2</accession>
<dbReference type="NCBIfam" id="TIGR03314">
    <property type="entry name" value="Se_ssnA"/>
    <property type="match status" value="1"/>
</dbReference>
<comment type="caution">
    <text evidence="3">The sequence shown here is derived from an EMBL/GenBank/DDBJ whole genome shotgun (WGS) entry which is preliminary data.</text>
</comment>
<gene>
    <name evidence="3" type="ORF">CSA56_00900</name>
</gene>
<evidence type="ECO:0000313" key="3">
    <source>
        <dbReference type="EMBL" id="PIE36206.1"/>
    </source>
</evidence>
<dbReference type="GO" id="GO:0016810">
    <property type="term" value="F:hydrolase activity, acting on carbon-nitrogen (but not peptide) bonds"/>
    <property type="evidence" value="ECO:0007669"/>
    <property type="project" value="InterPro"/>
</dbReference>
<reference evidence="3 4" key="1">
    <citation type="submission" date="2017-10" db="EMBL/GenBank/DDBJ databases">
        <title>Novel microbial diversity and functional potential in the marine mammal oral microbiome.</title>
        <authorList>
            <person name="Dudek N.K."/>
            <person name="Sun C.L."/>
            <person name="Burstein D."/>
            <person name="Kantor R.S."/>
            <person name="Aliaga Goltsman D.S."/>
            <person name="Bik E.M."/>
            <person name="Thomas B.C."/>
            <person name="Banfield J.F."/>
            <person name="Relman D.A."/>
        </authorList>
    </citation>
    <scope>NUCLEOTIDE SEQUENCE [LARGE SCALE GENOMIC DNA]</scope>
    <source>
        <strain evidence="3">DOLJORAL78_47_16</strain>
    </source>
</reference>
<dbReference type="InterPro" id="IPR050287">
    <property type="entry name" value="MTA/SAH_deaminase"/>
</dbReference>
<dbReference type="AlphaFoldDB" id="A0A2G6KKM2"/>
<dbReference type="EMBL" id="PDSK01000022">
    <property type="protein sequence ID" value="PIE36206.1"/>
    <property type="molecule type" value="Genomic_DNA"/>
</dbReference>
<dbReference type="InterPro" id="IPR011059">
    <property type="entry name" value="Metal-dep_hydrolase_composite"/>
</dbReference>
<feature type="domain" description="Amidohydrolase-related" evidence="2">
    <location>
        <begin position="53"/>
        <end position="408"/>
    </location>
</feature>
<protein>
    <submittedName>
        <fullName evidence="3">Chlorohydrolase</fullName>
    </submittedName>
</protein>
<evidence type="ECO:0000256" key="1">
    <source>
        <dbReference type="ARBA" id="ARBA00022801"/>
    </source>
</evidence>
<dbReference type="NCBIfam" id="NF005540">
    <property type="entry name" value="PRK07203.1"/>
    <property type="match status" value="1"/>
</dbReference>
<dbReference type="SUPFAM" id="SSF51338">
    <property type="entry name" value="Composite domain of metallo-dependent hydrolases"/>
    <property type="match status" value="1"/>
</dbReference>
<organism evidence="3 4">
    <name type="scientific">candidate division KSB3 bacterium</name>
    <dbReference type="NCBI Taxonomy" id="2044937"/>
    <lineage>
        <taxon>Bacteria</taxon>
        <taxon>candidate division KSB3</taxon>
    </lineage>
</organism>
<dbReference type="Gene3D" id="2.30.40.10">
    <property type="entry name" value="Urease, subunit C, domain 1"/>
    <property type="match status" value="1"/>
</dbReference>
<proteinExistence type="predicted"/>
<dbReference type="Pfam" id="PF01979">
    <property type="entry name" value="Amidohydro_1"/>
    <property type="match status" value="1"/>
</dbReference>
<evidence type="ECO:0000259" key="2">
    <source>
        <dbReference type="Pfam" id="PF01979"/>
    </source>
</evidence>